<dbReference type="InterPro" id="IPR011009">
    <property type="entry name" value="Kinase-like_dom_sf"/>
</dbReference>
<name>A0A3S5CMN6_9PLAT</name>
<feature type="compositionally biased region" description="Low complexity" evidence="9">
    <location>
        <begin position="1119"/>
        <end position="1155"/>
    </location>
</feature>
<feature type="domain" description="PDZ" evidence="11">
    <location>
        <begin position="1339"/>
        <end position="1404"/>
    </location>
</feature>
<dbReference type="EMBL" id="CAAALY010245755">
    <property type="protein sequence ID" value="VEL33424.1"/>
    <property type="molecule type" value="Genomic_DNA"/>
</dbReference>
<feature type="compositionally biased region" description="Low complexity" evidence="9">
    <location>
        <begin position="132"/>
        <end position="158"/>
    </location>
</feature>
<evidence type="ECO:0000313" key="12">
    <source>
        <dbReference type="EMBL" id="VEL33424.1"/>
    </source>
</evidence>
<dbReference type="GO" id="GO:0005524">
    <property type="term" value="F:ATP binding"/>
    <property type="evidence" value="ECO:0007669"/>
    <property type="project" value="UniProtKB-KW"/>
</dbReference>
<keyword evidence="4" id="KW-0547">Nucleotide-binding</keyword>
<evidence type="ECO:0000256" key="4">
    <source>
        <dbReference type="ARBA" id="ARBA00022741"/>
    </source>
</evidence>
<dbReference type="PROSITE" id="PS50106">
    <property type="entry name" value="PDZ"/>
    <property type="match status" value="1"/>
</dbReference>
<feature type="compositionally biased region" description="Polar residues" evidence="9">
    <location>
        <begin position="1318"/>
        <end position="1328"/>
    </location>
</feature>
<dbReference type="Gene3D" id="1.10.510.10">
    <property type="entry name" value="Transferase(Phosphotransferase) domain 1"/>
    <property type="match status" value="1"/>
</dbReference>
<dbReference type="OrthoDB" id="10070999at2759"/>
<dbReference type="InterPro" id="IPR001478">
    <property type="entry name" value="PDZ"/>
</dbReference>
<gene>
    <name evidence="12" type="ORF">PXEA_LOCUS26864</name>
</gene>
<comment type="caution">
    <text evidence="12">The sequence shown here is derived from an EMBL/GenBank/DDBJ whole genome shotgun (WGS) entry which is preliminary data.</text>
</comment>
<feature type="domain" description="Protein kinase" evidence="10">
    <location>
        <begin position="1"/>
        <end position="77"/>
    </location>
</feature>
<dbReference type="Gene3D" id="2.30.42.10">
    <property type="match status" value="1"/>
</dbReference>
<feature type="region of interest" description="Disordered" evidence="9">
    <location>
        <begin position="1081"/>
        <end position="1155"/>
    </location>
</feature>
<feature type="region of interest" description="Disordered" evidence="9">
    <location>
        <begin position="124"/>
        <end position="184"/>
    </location>
</feature>
<dbReference type="GO" id="GO:0035556">
    <property type="term" value="P:intracellular signal transduction"/>
    <property type="evidence" value="ECO:0007669"/>
    <property type="project" value="TreeGrafter"/>
</dbReference>
<dbReference type="Gene3D" id="3.30.200.20">
    <property type="entry name" value="Phosphorylase Kinase, domain 1"/>
    <property type="match status" value="1"/>
</dbReference>
<evidence type="ECO:0000256" key="5">
    <source>
        <dbReference type="ARBA" id="ARBA00022777"/>
    </source>
</evidence>
<keyword evidence="3" id="KW-0808">Transferase</keyword>
<feature type="compositionally biased region" description="Low complexity" evidence="9">
    <location>
        <begin position="167"/>
        <end position="179"/>
    </location>
</feature>
<dbReference type="SUPFAM" id="SSF50156">
    <property type="entry name" value="PDZ domain-like"/>
    <property type="match status" value="1"/>
</dbReference>
<evidence type="ECO:0000256" key="8">
    <source>
        <dbReference type="ARBA" id="ARBA00048679"/>
    </source>
</evidence>
<dbReference type="GO" id="GO:0004674">
    <property type="term" value="F:protein serine/threonine kinase activity"/>
    <property type="evidence" value="ECO:0007669"/>
    <property type="project" value="UniProtKB-KW"/>
</dbReference>
<dbReference type="InterPro" id="IPR036034">
    <property type="entry name" value="PDZ_sf"/>
</dbReference>
<organism evidence="12 13">
    <name type="scientific">Protopolystoma xenopodis</name>
    <dbReference type="NCBI Taxonomy" id="117903"/>
    <lineage>
        <taxon>Eukaryota</taxon>
        <taxon>Metazoa</taxon>
        <taxon>Spiralia</taxon>
        <taxon>Lophotrochozoa</taxon>
        <taxon>Platyhelminthes</taxon>
        <taxon>Monogenea</taxon>
        <taxon>Polyopisthocotylea</taxon>
        <taxon>Polystomatidea</taxon>
        <taxon>Polystomatidae</taxon>
        <taxon>Protopolystoma</taxon>
    </lineage>
</organism>
<dbReference type="Proteomes" id="UP000784294">
    <property type="component" value="Unassembled WGS sequence"/>
</dbReference>
<evidence type="ECO:0000256" key="1">
    <source>
        <dbReference type="ARBA" id="ARBA00012513"/>
    </source>
</evidence>
<sequence>MGIILYEFLVGCVPFYGGTIEELFAHIITDPIEWPEEEEWRIPEEAIELISQLLERDPLLRLGTPGGAAEVKEATFFTKPPPVDFANLLRQKSMFVPSLEHDEDTSFFDPRTDRYQHDVDDDEDVAWPPLVSQPQSPASCPPSTVLSRSLRASSNSVSFTSQPDRYSGSGPISTSSPSGDNLKTQLEEPRLSDHGLDANSSVGFGSAIGLGNYRPLHRGSTGALSFTSSPSSPSAATVAAAAAAAAASVAAAASSQPGRRRPAASRLGRERRAVTGLVGRTKQMVTVERRLQQQQRRQHQHQQIQRHQQAGEVNGGQLASSASESVDIQRRRRCLSMGDTPFCNRLLRASSIQVSSCCRRTDWQSDASGVSDSEALSERLTANSASIRQLDADGDMSSAPVYSAISSTFGGTNEDCEGMVGPPASMTLVSHSSASCTLPPVRTSAELDPGATLTADSPTARSVARQARQLAQATCLKDLGFNDPSNDQVGFSSQHTASMIDRIEEERSMRLMAKPQTSDVDLDLGVEYTPDIEAFYRKGHLERRSSEDWSSVANDTHELDDNAEDDAIGEEVGEDEEEEVKTQNVFHSFASYSPRFSFVFEQSRLGDSLRKDLACSSLDGLAFQSAEQGHPTLINLVSDPQSIPVQNYTHSHSCVLPEPSSPTQATSADLHLQKSISQTPDKMQIRQLQFQPFVPDKIHQVGLASSFPSRSPVHPPALFTQITPLPLVATSTLDFASPAITSPLLFHSTPSPPSIDSRPYNVQIFSDCQGSLEQPSSVTTGNAVQTNTDLENSMIQLLNKIKPVTLLNDTDTEHLKVYNEQVLLKDNQSHKSLVQEEKVDCPPHSLSSGTRLFRTESSAEWDLLHPTNIPEADSIFPCNQIQEMAPTTKSVCQQSSTTTSVSPEPMESPLPSPPRPMSPINTVYPNLLATEFKDTVTPTRGTSTSTATLDTIVTTTPVVGVNNHMGSVPIIPAACELARADSGSSLELSQHGSLTYQSSYPSSEGEYRRVDFATTMVTVAAGAADATTASTTPMMMTIAPSELESSSPIFSRRLQLPEEIRHEVESAWSLGQPLVSPQPSAYLQQQQQLCQHVHQHRRTPPPSLSSSHQLQLHLHRTLSRQFTPSNSTSASSSPLSASRSVSASASGPASASSSSLSLAGITASGQLGLTDSSLCLTSRILQTQKLLSTQSPPTLTSAQVTISHSPMSLMPTSSNSQIPLHQQNQHYQQSSLAHNQQQGLAAPNVFGGQAKLASGATVPPGAQHLSLAPLAPVVLSSACTLPQLNITSPLAGQTQMTSIDGSFIDSGSGVILRSKTVSSLTSQQEPTKSSLSQPSGPSPLVISKGPRGYGFTIRAIRVFYGNSNAYTLHHLIVDVDPTGPAFRAGLREGDLITRVNGTEIAVNL</sequence>
<evidence type="ECO:0000256" key="3">
    <source>
        <dbReference type="ARBA" id="ARBA00022679"/>
    </source>
</evidence>
<evidence type="ECO:0000256" key="2">
    <source>
        <dbReference type="ARBA" id="ARBA00022527"/>
    </source>
</evidence>
<evidence type="ECO:0000259" key="10">
    <source>
        <dbReference type="PROSITE" id="PS50011"/>
    </source>
</evidence>
<evidence type="ECO:0000313" key="13">
    <source>
        <dbReference type="Proteomes" id="UP000784294"/>
    </source>
</evidence>
<keyword evidence="2" id="KW-0723">Serine/threonine-protein kinase</keyword>
<comment type="catalytic activity">
    <reaction evidence="8">
        <text>L-seryl-[protein] + ATP = O-phospho-L-seryl-[protein] + ADP + H(+)</text>
        <dbReference type="Rhea" id="RHEA:17989"/>
        <dbReference type="Rhea" id="RHEA-COMP:9863"/>
        <dbReference type="Rhea" id="RHEA-COMP:11604"/>
        <dbReference type="ChEBI" id="CHEBI:15378"/>
        <dbReference type="ChEBI" id="CHEBI:29999"/>
        <dbReference type="ChEBI" id="CHEBI:30616"/>
        <dbReference type="ChEBI" id="CHEBI:83421"/>
        <dbReference type="ChEBI" id="CHEBI:456216"/>
        <dbReference type="EC" id="2.7.11.1"/>
    </reaction>
</comment>
<dbReference type="EC" id="2.7.11.1" evidence="1"/>
<evidence type="ECO:0000256" key="9">
    <source>
        <dbReference type="SAM" id="MobiDB-lite"/>
    </source>
</evidence>
<proteinExistence type="predicted"/>
<accession>A0A3S5CMN6</accession>
<keyword evidence="13" id="KW-1185">Reference proteome</keyword>
<dbReference type="InterPro" id="IPR050236">
    <property type="entry name" value="Ser_Thr_kinase_AGC"/>
</dbReference>
<dbReference type="PANTHER" id="PTHR24356:SF414">
    <property type="entry name" value="NON-SPECIFIC SERINE_THREONINE PROTEIN KINASE"/>
    <property type="match status" value="1"/>
</dbReference>
<feature type="compositionally biased region" description="Pro residues" evidence="9">
    <location>
        <begin position="906"/>
        <end position="917"/>
    </location>
</feature>
<evidence type="ECO:0000256" key="6">
    <source>
        <dbReference type="ARBA" id="ARBA00022840"/>
    </source>
</evidence>
<feature type="compositionally biased region" description="Low complexity" evidence="9">
    <location>
        <begin position="887"/>
        <end position="905"/>
    </location>
</feature>
<dbReference type="SUPFAM" id="SSF56112">
    <property type="entry name" value="Protein kinase-like (PK-like)"/>
    <property type="match status" value="1"/>
</dbReference>
<dbReference type="InterPro" id="IPR000719">
    <property type="entry name" value="Prot_kinase_dom"/>
</dbReference>
<feature type="region of interest" description="Disordered" evidence="9">
    <location>
        <begin position="887"/>
        <end position="918"/>
    </location>
</feature>
<feature type="region of interest" description="Disordered" evidence="9">
    <location>
        <begin position="251"/>
        <end position="324"/>
    </location>
</feature>
<reference evidence="12" key="1">
    <citation type="submission" date="2018-11" db="EMBL/GenBank/DDBJ databases">
        <authorList>
            <consortium name="Pathogen Informatics"/>
        </authorList>
    </citation>
    <scope>NUCLEOTIDE SEQUENCE</scope>
</reference>
<keyword evidence="5" id="KW-0418">Kinase</keyword>
<feature type="region of interest" description="Disordered" evidence="9">
    <location>
        <begin position="1318"/>
        <end position="1340"/>
    </location>
</feature>
<evidence type="ECO:0000256" key="7">
    <source>
        <dbReference type="ARBA" id="ARBA00047899"/>
    </source>
</evidence>
<dbReference type="PROSITE" id="PS50011">
    <property type="entry name" value="PROTEIN_KINASE_DOM"/>
    <property type="match status" value="1"/>
</dbReference>
<keyword evidence="6" id="KW-0067">ATP-binding</keyword>
<comment type="catalytic activity">
    <reaction evidence="7">
        <text>L-threonyl-[protein] + ATP = O-phospho-L-threonyl-[protein] + ADP + H(+)</text>
        <dbReference type="Rhea" id="RHEA:46608"/>
        <dbReference type="Rhea" id="RHEA-COMP:11060"/>
        <dbReference type="Rhea" id="RHEA-COMP:11605"/>
        <dbReference type="ChEBI" id="CHEBI:15378"/>
        <dbReference type="ChEBI" id="CHEBI:30013"/>
        <dbReference type="ChEBI" id="CHEBI:30616"/>
        <dbReference type="ChEBI" id="CHEBI:61977"/>
        <dbReference type="ChEBI" id="CHEBI:456216"/>
        <dbReference type="EC" id="2.7.11.1"/>
    </reaction>
</comment>
<protein>
    <recommendedName>
        <fullName evidence="1">non-specific serine/threonine protein kinase</fullName>
        <ecNumber evidence="1">2.7.11.1</ecNumber>
    </recommendedName>
</protein>
<evidence type="ECO:0000259" key="11">
    <source>
        <dbReference type="PROSITE" id="PS50106"/>
    </source>
</evidence>
<dbReference type="PANTHER" id="PTHR24356">
    <property type="entry name" value="SERINE/THREONINE-PROTEIN KINASE"/>
    <property type="match status" value="1"/>
</dbReference>
<feature type="compositionally biased region" description="Low complexity" evidence="9">
    <location>
        <begin position="1329"/>
        <end position="1340"/>
    </location>
</feature>